<keyword evidence="1" id="KW-1133">Transmembrane helix</keyword>
<feature type="transmembrane region" description="Helical" evidence="1">
    <location>
        <begin position="36"/>
        <end position="58"/>
    </location>
</feature>
<dbReference type="AlphaFoldDB" id="A0AAV3FFT8"/>
<keyword evidence="1" id="KW-0812">Transmembrane</keyword>
<protein>
    <submittedName>
        <fullName evidence="2">Uncharacterized protein</fullName>
    </submittedName>
</protein>
<keyword evidence="1" id="KW-0472">Membrane</keyword>
<evidence type="ECO:0000313" key="2">
    <source>
        <dbReference type="EMBL" id="EIA17808.1"/>
    </source>
</evidence>
<accession>A0AAV3FFT8</accession>
<sequence>MRNSTYKQNKIFILAYVIFGLFMGLFFDLLLSTHIYTLSILSIFFGFFILGVIFKIILSCQNKKHI</sequence>
<comment type="caution">
    <text evidence="2">The sequence shown here is derived from an EMBL/GenBank/DDBJ whole genome shotgun (WGS) entry which is preliminary data.</text>
</comment>
<reference evidence="2 3" key="1">
    <citation type="journal article" date="2012" name="PLoS ONE">
        <title>Genome Sequencing and Analysis of a Type A Clostridium perfringens Isolate from a Case of Bovine Clostridial Abomasitis.</title>
        <authorList>
            <person name="Nowell V.J."/>
            <person name="Kropinski A.M."/>
            <person name="Songer J.G."/>
            <person name="Macinnes J.I."/>
            <person name="Parreira V.R."/>
            <person name="Prescott J.F."/>
        </authorList>
    </citation>
    <scope>NUCLEOTIDE SEQUENCE [LARGE SCALE GENOMIC DNA]</scope>
    <source>
        <strain evidence="2 3">F262</strain>
    </source>
</reference>
<name>A0AAV3FFT8_CLOPF</name>
<evidence type="ECO:0000313" key="3">
    <source>
        <dbReference type="Proteomes" id="UP000005358"/>
    </source>
</evidence>
<dbReference type="Proteomes" id="UP000005358">
    <property type="component" value="Chromosome"/>
</dbReference>
<dbReference type="EMBL" id="AFES01000015">
    <property type="protein sequence ID" value="EIA17808.1"/>
    <property type="molecule type" value="Genomic_DNA"/>
</dbReference>
<proteinExistence type="predicted"/>
<organism evidence="2 3">
    <name type="scientific">Clostridium perfringens F262</name>
    <dbReference type="NCBI Taxonomy" id="883064"/>
    <lineage>
        <taxon>Bacteria</taxon>
        <taxon>Bacillati</taxon>
        <taxon>Bacillota</taxon>
        <taxon>Clostridia</taxon>
        <taxon>Eubacteriales</taxon>
        <taxon>Clostridiaceae</taxon>
        <taxon>Clostridium</taxon>
    </lineage>
</organism>
<feature type="transmembrane region" description="Helical" evidence="1">
    <location>
        <begin position="12"/>
        <end position="30"/>
    </location>
</feature>
<evidence type="ECO:0000256" key="1">
    <source>
        <dbReference type="SAM" id="Phobius"/>
    </source>
</evidence>
<gene>
    <name evidence="2" type="ORF">HA1_05737</name>
</gene>